<proteinExistence type="predicted"/>
<sequence>MTKGDSAARIRDGEIVGAGAPELGADNRGRTMLEKMGWSSGMALGALDNKGILQPVTQTMKRSKAGLG</sequence>
<name>A0A0N0RT30_ESCWE</name>
<keyword evidence="4" id="KW-1185">Reference proteome</keyword>
<evidence type="ECO:0000313" key="3">
    <source>
        <dbReference type="EMBL" id="KOS17795.1"/>
    </source>
</evidence>
<evidence type="ECO:0000313" key="4">
    <source>
        <dbReference type="Proteomes" id="UP000053831"/>
    </source>
</evidence>
<accession>A0A0N0RT30</accession>
<feature type="region of interest" description="Disordered" evidence="1">
    <location>
        <begin position="1"/>
        <end position="26"/>
    </location>
</feature>
<dbReference type="PROSITE" id="PS50174">
    <property type="entry name" value="G_PATCH"/>
    <property type="match status" value="1"/>
</dbReference>
<dbReference type="SMART" id="SM00443">
    <property type="entry name" value="G_patch"/>
    <property type="match status" value="1"/>
</dbReference>
<gene>
    <name evidence="3" type="ORF">ESCO_002567</name>
</gene>
<dbReference type="OrthoDB" id="21470at2759"/>
<dbReference type="Proteomes" id="UP000053831">
    <property type="component" value="Unassembled WGS sequence"/>
</dbReference>
<dbReference type="InterPro" id="IPR000467">
    <property type="entry name" value="G_patch_dom"/>
</dbReference>
<evidence type="ECO:0000259" key="2">
    <source>
        <dbReference type="PROSITE" id="PS50174"/>
    </source>
</evidence>
<dbReference type="STRING" id="150374.A0A0N0RT30"/>
<comment type="caution">
    <text evidence="3">The sequence shown here is derived from an EMBL/GenBank/DDBJ whole genome shotgun (WGS) entry which is preliminary data.</text>
</comment>
<organism evidence="3 4">
    <name type="scientific">Escovopsis weberi</name>
    <dbReference type="NCBI Taxonomy" id="150374"/>
    <lineage>
        <taxon>Eukaryota</taxon>
        <taxon>Fungi</taxon>
        <taxon>Dikarya</taxon>
        <taxon>Ascomycota</taxon>
        <taxon>Pezizomycotina</taxon>
        <taxon>Sordariomycetes</taxon>
        <taxon>Hypocreomycetidae</taxon>
        <taxon>Hypocreales</taxon>
        <taxon>Hypocreaceae</taxon>
        <taxon>Escovopsis</taxon>
    </lineage>
</organism>
<protein>
    <submittedName>
        <fullName evidence="3">Protein SQS1</fullName>
    </submittedName>
</protein>
<feature type="domain" description="G-patch" evidence="2">
    <location>
        <begin position="25"/>
        <end position="68"/>
    </location>
</feature>
<evidence type="ECO:0000256" key="1">
    <source>
        <dbReference type="SAM" id="MobiDB-lite"/>
    </source>
</evidence>
<reference evidence="3 4" key="1">
    <citation type="submission" date="2015-07" db="EMBL/GenBank/DDBJ databases">
        <title>The genome of the fungus Escovopsis weberi, a specialized disease agent of ant agriculture.</title>
        <authorList>
            <person name="de Man T.J."/>
            <person name="Stajich J.E."/>
            <person name="Kubicek C.P."/>
            <person name="Chenthamara K."/>
            <person name="Atanasova L."/>
            <person name="Druzhinina I.S."/>
            <person name="Birnbaum S."/>
            <person name="Barribeau S.M."/>
            <person name="Teiling C."/>
            <person name="Suen G."/>
            <person name="Currie C."/>
            <person name="Gerardo N.M."/>
        </authorList>
    </citation>
    <scope>NUCLEOTIDE SEQUENCE [LARGE SCALE GENOMIC DNA]</scope>
</reference>
<feature type="compositionally biased region" description="Basic and acidic residues" evidence="1">
    <location>
        <begin position="1"/>
        <end position="14"/>
    </location>
</feature>
<dbReference type="GO" id="GO:0003676">
    <property type="term" value="F:nucleic acid binding"/>
    <property type="evidence" value="ECO:0007669"/>
    <property type="project" value="InterPro"/>
</dbReference>
<dbReference type="PANTHER" id="PTHR14195">
    <property type="entry name" value="G PATCH DOMAIN CONTAINING PROTEIN 2"/>
    <property type="match status" value="1"/>
</dbReference>
<dbReference type="EMBL" id="LGSR01000022">
    <property type="protein sequence ID" value="KOS17795.1"/>
    <property type="molecule type" value="Genomic_DNA"/>
</dbReference>
<dbReference type="Pfam" id="PF01585">
    <property type="entry name" value="G-patch"/>
    <property type="match status" value="1"/>
</dbReference>
<dbReference type="InterPro" id="IPR051189">
    <property type="entry name" value="Splicing_assoc_domain"/>
</dbReference>
<dbReference type="AlphaFoldDB" id="A0A0N0RT30"/>